<protein>
    <recommendedName>
        <fullName evidence="10">Mitochondrial import inner membrane translocase subunit</fullName>
    </recommendedName>
</protein>
<keyword evidence="3" id="KW-0479">Metal-binding</keyword>
<comment type="subcellular location">
    <subcellularLocation>
        <location evidence="10">Mitochondrion inner membrane</location>
        <topology evidence="10">Peripheral membrane protein</topology>
        <orientation evidence="10">Intermembrane side</orientation>
    </subcellularLocation>
</comment>
<dbReference type="OMA" id="ESCYSKC"/>
<keyword evidence="6 10" id="KW-0653">Protein transport</keyword>
<keyword evidence="8 10" id="KW-0496">Mitochondrion</keyword>
<dbReference type="InterPro" id="IPR035427">
    <property type="entry name" value="Tim10-like_dom_sf"/>
</dbReference>
<keyword evidence="5" id="KW-0862">Zinc</keyword>
<evidence type="ECO:0000256" key="1">
    <source>
        <dbReference type="ARBA" id="ARBA00006720"/>
    </source>
</evidence>
<evidence type="ECO:0000313" key="13">
    <source>
        <dbReference type="Proteomes" id="UP000070444"/>
    </source>
</evidence>
<keyword evidence="10" id="KW-0143">Chaperone</keyword>
<comment type="function">
    <text evidence="10">Mitochondrial intermembrane chaperone that participates in the import and insertion of some multi-pass transmembrane proteins into the mitochondrial inner membrane. Also required for the transfer of beta-barrel precursors from the TOM complex to the sorting and assembly machinery (SAM complex) of the outer membrane. Acts as a chaperone-like protein that protects the hydrophobic precursors from aggregation and guide them through the mitochondrial intermembrane space.</text>
</comment>
<evidence type="ECO:0000256" key="3">
    <source>
        <dbReference type="ARBA" id="ARBA00022723"/>
    </source>
</evidence>
<keyword evidence="4 10" id="KW-0999">Mitochondrion inner membrane</keyword>
<dbReference type="GO" id="GO:0015031">
    <property type="term" value="P:protein transport"/>
    <property type="evidence" value="ECO:0007669"/>
    <property type="project" value="UniProtKB-KW"/>
</dbReference>
<evidence type="ECO:0000259" key="11">
    <source>
        <dbReference type="Pfam" id="PF02953"/>
    </source>
</evidence>
<accession>A0A137PGD1</accession>
<keyword evidence="4 10" id="KW-0472">Membrane</keyword>
<organism evidence="12 13">
    <name type="scientific">Conidiobolus coronatus (strain ATCC 28846 / CBS 209.66 / NRRL 28638)</name>
    <name type="common">Delacroixia coronata</name>
    <dbReference type="NCBI Taxonomy" id="796925"/>
    <lineage>
        <taxon>Eukaryota</taxon>
        <taxon>Fungi</taxon>
        <taxon>Fungi incertae sedis</taxon>
        <taxon>Zoopagomycota</taxon>
        <taxon>Entomophthoromycotina</taxon>
        <taxon>Entomophthoromycetes</taxon>
        <taxon>Entomophthorales</taxon>
        <taxon>Ancylistaceae</taxon>
        <taxon>Conidiobolus</taxon>
    </lineage>
</organism>
<evidence type="ECO:0000256" key="2">
    <source>
        <dbReference type="ARBA" id="ARBA00022448"/>
    </source>
</evidence>
<dbReference type="STRING" id="796925.A0A137PGD1"/>
<dbReference type="GO" id="GO:0045039">
    <property type="term" value="P:protein insertion into mitochondrial inner membrane"/>
    <property type="evidence" value="ECO:0007669"/>
    <property type="project" value="TreeGrafter"/>
</dbReference>
<keyword evidence="13" id="KW-1185">Reference proteome</keyword>
<evidence type="ECO:0000256" key="6">
    <source>
        <dbReference type="ARBA" id="ARBA00022927"/>
    </source>
</evidence>
<evidence type="ECO:0000256" key="4">
    <source>
        <dbReference type="ARBA" id="ARBA00022792"/>
    </source>
</evidence>
<keyword evidence="9 10" id="KW-1015">Disulfide bond</keyword>
<dbReference type="EMBL" id="KQ964428">
    <property type="protein sequence ID" value="KXN74063.1"/>
    <property type="molecule type" value="Genomic_DNA"/>
</dbReference>
<dbReference type="InterPro" id="IPR004217">
    <property type="entry name" value="Tim10-like"/>
</dbReference>
<dbReference type="PANTHER" id="PTHR11038:SF16">
    <property type="entry name" value="MITOCHONDRIAL IMPORT INNER MEMBRANE TRANSLOCASE SUBUNIT TIM10"/>
    <property type="match status" value="1"/>
</dbReference>
<dbReference type="Proteomes" id="UP000070444">
    <property type="component" value="Unassembled WGS sequence"/>
</dbReference>
<name>A0A137PGD1_CONC2</name>
<comment type="subunit">
    <text evidence="10">Heterohexamer.</text>
</comment>
<dbReference type="AlphaFoldDB" id="A0A137PGD1"/>
<dbReference type="PANTHER" id="PTHR11038">
    <property type="entry name" value="MITOCHONDRIAL IMPORT INNER MEMBRANE TRANSLOCASE SUBUNIT TIM10"/>
    <property type="match status" value="1"/>
</dbReference>
<proteinExistence type="inferred from homology"/>
<gene>
    <name evidence="12" type="ORF">CONCODRAFT_2956</name>
</gene>
<evidence type="ECO:0000256" key="8">
    <source>
        <dbReference type="ARBA" id="ARBA00023128"/>
    </source>
</evidence>
<dbReference type="GO" id="GO:0005743">
    <property type="term" value="C:mitochondrial inner membrane"/>
    <property type="evidence" value="ECO:0007669"/>
    <property type="project" value="UniProtKB-SubCell"/>
</dbReference>
<keyword evidence="2 10" id="KW-0813">Transport</keyword>
<feature type="domain" description="Tim10-like" evidence="11">
    <location>
        <begin position="5"/>
        <end position="63"/>
    </location>
</feature>
<evidence type="ECO:0000256" key="10">
    <source>
        <dbReference type="RuleBase" id="RU367043"/>
    </source>
</evidence>
<evidence type="ECO:0000313" key="12">
    <source>
        <dbReference type="EMBL" id="KXN74063.1"/>
    </source>
</evidence>
<reference evidence="12 13" key="1">
    <citation type="journal article" date="2015" name="Genome Biol. Evol.">
        <title>Phylogenomic analyses indicate that early fungi evolved digesting cell walls of algal ancestors of land plants.</title>
        <authorList>
            <person name="Chang Y."/>
            <person name="Wang S."/>
            <person name="Sekimoto S."/>
            <person name="Aerts A.L."/>
            <person name="Choi C."/>
            <person name="Clum A."/>
            <person name="LaButti K.M."/>
            <person name="Lindquist E.A."/>
            <person name="Yee Ngan C."/>
            <person name="Ohm R.A."/>
            <person name="Salamov A.A."/>
            <person name="Grigoriev I.V."/>
            <person name="Spatafora J.W."/>
            <person name="Berbee M.L."/>
        </authorList>
    </citation>
    <scope>NUCLEOTIDE SEQUENCE [LARGE SCALE GENOMIC DNA]</scope>
    <source>
        <strain evidence="12 13">NRRL 28638</strain>
    </source>
</reference>
<dbReference type="SUPFAM" id="SSF144122">
    <property type="entry name" value="Tim10-like"/>
    <property type="match status" value="1"/>
</dbReference>
<evidence type="ECO:0000256" key="7">
    <source>
        <dbReference type="ARBA" id="ARBA00023010"/>
    </source>
</evidence>
<comment type="domain">
    <text evidence="10">The twin CX3C motif contains 4 conserved Cys residues that form 2 disulfide bonds in the mitochondrial intermembrane space.</text>
</comment>
<evidence type="ECO:0000256" key="5">
    <source>
        <dbReference type="ARBA" id="ARBA00022833"/>
    </source>
</evidence>
<dbReference type="OrthoDB" id="274922at2759"/>
<dbReference type="GO" id="GO:0046872">
    <property type="term" value="F:metal ion binding"/>
    <property type="evidence" value="ECO:0007669"/>
    <property type="project" value="UniProtKB-KW"/>
</dbReference>
<evidence type="ECO:0000256" key="9">
    <source>
        <dbReference type="ARBA" id="ARBA00023157"/>
    </source>
</evidence>
<dbReference type="Gene3D" id="1.10.287.810">
    <property type="entry name" value="Mitochondrial import inner membrane translocase subunit tim13 like domains"/>
    <property type="match status" value="1"/>
</dbReference>
<dbReference type="Pfam" id="PF02953">
    <property type="entry name" value="zf-Tim10_DDP"/>
    <property type="match status" value="1"/>
</dbReference>
<comment type="similarity">
    <text evidence="1 10">Belongs to the small Tim family.</text>
</comment>
<keyword evidence="7 10" id="KW-0811">Translocation</keyword>
<sequence length="69" mass="8006">MDALETEFSIMNDLFQKISTTCRQKCIQPQYHEPDVTKGEAVCIDRCVAKYFAVSQNVAKMMREKQMNL</sequence>